<dbReference type="OrthoDB" id="4187712at2759"/>
<reference evidence="2" key="1">
    <citation type="submission" date="2009-05" db="EMBL/GenBank/DDBJ databases">
        <title>The genome sequence of Ajellomyces capsulatus strain H143.</title>
        <authorList>
            <person name="Champion M."/>
            <person name="Cuomo C.A."/>
            <person name="Ma L.-J."/>
            <person name="Henn M.R."/>
            <person name="Sil A."/>
            <person name="Goldman B."/>
            <person name="Young S.K."/>
            <person name="Kodira C.D."/>
            <person name="Zeng Q."/>
            <person name="Koehrsen M."/>
            <person name="Alvarado L."/>
            <person name="Berlin A.M."/>
            <person name="Borenstein D."/>
            <person name="Chen Z."/>
            <person name="Engels R."/>
            <person name="Freedman E."/>
            <person name="Gellesch M."/>
            <person name="Goldberg J."/>
            <person name="Griggs A."/>
            <person name="Gujja S."/>
            <person name="Heiman D.I."/>
            <person name="Hepburn T.A."/>
            <person name="Howarth C."/>
            <person name="Jen D."/>
            <person name="Larson L."/>
            <person name="Lewis B."/>
            <person name="Mehta T."/>
            <person name="Park D."/>
            <person name="Pearson M."/>
            <person name="Roberts A."/>
            <person name="Saif S."/>
            <person name="Shea T.D."/>
            <person name="Shenoy N."/>
            <person name="Sisk P."/>
            <person name="Stolte C."/>
            <person name="Sykes S."/>
            <person name="Walk T."/>
            <person name="White J."/>
            <person name="Yandava C."/>
            <person name="Klein B."/>
            <person name="McEwen J.G."/>
            <person name="Puccia R."/>
            <person name="Goldman G.H."/>
            <person name="Felipe M.S."/>
            <person name="Nino-Vega G."/>
            <person name="San-Blas G."/>
            <person name="Taylor J.W."/>
            <person name="Mendoza L."/>
            <person name="Galagan J.E."/>
            <person name="Nusbaum C."/>
            <person name="Birren B.W."/>
        </authorList>
    </citation>
    <scope>NUCLEOTIDE SEQUENCE [LARGE SCALE GENOMIC DNA]</scope>
    <source>
        <strain evidence="2">H143</strain>
    </source>
</reference>
<sequence length="100" mass="11211">MAHCDHISWLELVEGNGGSFVFYGCHSQIFADWDSGHCGILPAFNSLKVCHCKENIPVNWPTTSWQPYDLILAHLAFLFCDVICIFTDDIESSSSLPPHI</sequence>
<dbReference type="STRING" id="544712.C6HF89"/>
<accession>C6HF89</accession>
<organism evidence="1 2">
    <name type="scientific">Ajellomyces capsulatus (strain H143)</name>
    <name type="common">Darling's disease fungus</name>
    <name type="synonym">Histoplasma capsulatum</name>
    <dbReference type="NCBI Taxonomy" id="544712"/>
    <lineage>
        <taxon>Eukaryota</taxon>
        <taxon>Fungi</taxon>
        <taxon>Dikarya</taxon>
        <taxon>Ascomycota</taxon>
        <taxon>Pezizomycotina</taxon>
        <taxon>Eurotiomycetes</taxon>
        <taxon>Eurotiomycetidae</taxon>
        <taxon>Onygenales</taxon>
        <taxon>Ajellomycetaceae</taxon>
        <taxon>Histoplasma</taxon>
    </lineage>
</organism>
<dbReference type="AlphaFoldDB" id="C6HF89"/>
<evidence type="ECO:0000313" key="2">
    <source>
        <dbReference type="Proteomes" id="UP000002624"/>
    </source>
</evidence>
<protein>
    <submittedName>
        <fullName evidence="1">Uncharacterized protein</fullName>
    </submittedName>
</protein>
<dbReference type="Proteomes" id="UP000002624">
    <property type="component" value="Unassembled WGS sequence"/>
</dbReference>
<dbReference type="EMBL" id="GG692424">
    <property type="protein sequence ID" value="EER40966.1"/>
    <property type="molecule type" value="Genomic_DNA"/>
</dbReference>
<dbReference type="HOGENOM" id="CLU_2305270_0_0_1"/>
<proteinExistence type="predicted"/>
<name>C6HF89_AJECH</name>
<gene>
    <name evidence="1" type="ORF">HCDG_04612</name>
</gene>
<dbReference type="VEuPathDB" id="FungiDB:HCDG_04612"/>
<evidence type="ECO:0000313" key="1">
    <source>
        <dbReference type="EMBL" id="EER40966.1"/>
    </source>
</evidence>